<proteinExistence type="predicted"/>
<dbReference type="AlphaFoldDB" id="A0A1S8AB19"/>
<organism evidence="1">
    <name type="scientific">Rosellinia necatrix</name>
    <name type="common">White root-rot fungus</name>
    <dbReference type="NCBI Taxonomy" id="77044"/>
    <lineage>
        <taxon>Eukaryota</taxon>
        <taxon>Fungi</taxon>
        <taxon>Dikarya</taxon>
        <taxon>Ascomycota</taxon>
        <taxon>Pezizomycotina</taxon>
        <taxon>Sordariomycetes</taxon>
        <taxon>Xylariomycetidae</taxon>
        <taxon>Xylariales</taxon>
        <taxon>Xylariaceae</taxon>
        <taxon>Rosellinia</taxon>
    </lineage>
</organism>
<reference evidence="1" key="1">
    <citation type="submission" date="2016-03" db="EMBL/GenBank/DDBJ databases">
        <title>Draft genome sequence of Rosellinia necatrix.</title>
        <authorList>
            <person name="Kanematsu S."/>
        </authorList>
    </citation>
    <scope>NUCLEOTIDE SEQUENCE [LARGE SCALE GENOMIC DNA]</scope>
    <source>
        <strain evidence="1">W97</strain>
    </source>
</reference>
<sequence>MSTPRQLTVIYTDEINGELMGIFVNNFGQFQYLDGTVTEITDTRAWWKVPRVTQSRGVNEPKYFYVYREDGYHRCSHMIRKKDGTVCYQPIEQCPEP</sequence>
<keyword evidence="2" id="KW-1185">Reference proteome</keyword>
<protein>
    <submittedName>
        <fullName evidence="1">Uncharacterized protein</fullName>
    </submittedName>
</protein>
<gene>
    <name evidence="1" type="ORF">SAMD00023353_5500160</name>
</gene>
<dbReference type="EMBL" id="DF977500">
    <property type="protein sequence ID" value="GAW26900.1"/>
    <property type="molecule type" value="Genomic_DNA"/>
</dbReference>
<name>A0A1S8AB19_ROSNE</name>
<evidence type="ECO:0000313" key="2">
    <source>
        <dbReference type="Proteomes" id="UP000054516"/>
    </source>
</evidence>
<dbReference type="Proteomes" id="UP000054516">
    <property type="component" value="Unassembled WGS sequence"/>
</dbReference>
<evidence type="ECO:0000313" key="1">
    <source>
        <dbReference type="EMBL" id="GAW26900.1"/>
    </source>
</evidence>
<dbReference type="OrthoDB" id="10450430at2759"/>
<accession>A0A1S8AB19</accession>